<gene>
    <name evidence="1" type="ORF">HNQ71_006403</name>
</gene>
<evidence type="ECO:0000313" key="2">
    <source>
        <dbReference type="Proteomes" id="UP000556329"/>
    </source>
</evidence>
<dbReference type="EMBL" id="JACHEF010000009">
    <property type="protein sequence ID" value="MBB6413694.1"/>
    <property type="molecule type" value="Genomic_DNA"/>
</dbReference>
<protein>
    <submittedName>
        <fullName evidence="1">Uncharacterized protein</fullName>
    </submittedName>
</protein>
<dbReference type="Proteomes" id="UP000556329">
    <property type="component" value="Unassembled WGS sequence"/>
</dbReference>
<name>A0A841PEE5_9HYPH</name>
<reference evidence="1 2" key="1">
    <citation type="submission" date="2020-08" db="EMBL/GenBank/DDBJ databases">
        <title>Genomic Encyclopedia of Type Strains, Phase IV (KMG-IV): sequencing the most valuable type-strain genomes for metagenomic binning, comparative biology and taxonomic classification.</title>
        <authorList>
            <person name="Goeker M."/>
        </authorList>
    </citation>
    <scope>NUCLEOTIDE SEQUENCE [LARGE SCALE GENOMIC DNA]</scope>
    <source>
        <strain evidence="1 2">DSM 100039</strain>
    </source>
</reference>
<organism evidence="1 2">
    <name type="scientific">Mesorhizobium sangaii</name>
    <dbReference type="NCBI Taxonomy" id="505389"/>
    <lineage>
        <taxon>Bacteria</taxon>
        <taxon>Pseudomonadati</taxon>
        <taxon>Pseudomonadota</taxon>
        <taxon>Alphaproteobacteria</taxon>
        <taxon>Hyphomicrobiales</taxon>
        <taxon>Phyllobacteriaceae</taxon>
        <taxon>Mesorhizobium</taxon>
    </lineage>
</organism>
<dbReference type="AlphaFoldDB" id="A0A841PEE5"/>
<evidence type="ECO:0000313" key="1">
    <source>
        <dbReference type="EMBL" id="MBB6413694.1"/>
    </source>
</evidence>
<keyword evidence="2" id="KW-1185">Reference proteome</keyword>
<sequence length="61" mass="6931">MTIQNPVSSRCAWTQFANFIGSESSRFERRLSFEDMHSGVQDGFINQTNGCLFDQLDHSGE</sequence>
<proteinExistence type="predicted"/>
<accession>A0A841PEE5</accession>
<comment type="caution">
    <text evidence="1">The sequence shown here is derived from an EMBL/GenBank/DDBJ whole genome shotgun (WGS) entry which is preliminary data.</text>
</comment>